<dbReference type="RefSeq" id="WP_269331510.1">
    <property type="nucleotide sequence ID" value="NZ_JAMZFT010000001.1"/>
</dbReference>
<evidence type="ECO:0000256" key="5">
    <source>
        <dbReference type="ARBA" id="ARBA00022692"/>
    </source>
</evidence>
<keyword evidence="3" id="KW-1003">Cell membrane</keyword>
<dbReference type="Pfam" id="PF00528">
    <property type="entry name" value="BPD_transp_1"/>
    <property type="match status" value="1"/>
</dbReference>
<dbReference type="Proteomes" id="UP001055804">
    <property type="component" value="Unassembled WGS sequence"/>
</dbReference>
<evidence type="ECO:0000256" key="4">
    <source>
        <dbReference type="ARBA" id="ARBA00022519"/>
    </source>
</evidence>
<dbReference type="InterPro" id="IPR035906">
    <property type="entry name" value="MetI-like_sf"/>
</dbReference>
<evidence type="ECO:0000313" key="11">
    <source>
        <dbReference type="Proteomes" id="UP001055804"/>
    </source>
</evidence>
<feature type="transmembrane region" description="Helical" evidence="8">
    <location>
        <begin position="12"/>
        <end position="34"/>
    </location>
</feature>
<feature type="transmembrane region" description="Helical" evidence="8">
    <location>
        <begin position="103"/>
        <end position="125"/>
    </location>
</feature>
<feature type="transmembrane region" description="Helical" evidence="8">
    <location>
        <begin position="66"/>
        <end position="91"/>
    </location>
</feature>
<evidence type="ECO:0000313" key="10">
    <source>
        <dbReference type="EMBL" id="MCP1335570.1"/>
    </source>
</evidence>
<gene>
    <name evidence="10" type="ORF">NJQ99_04025</name>
</gene>
<reference evidence="10" key="1">
    <citation type="submission" date="2022-06" db="EMBL/GenBank/DDBJ databases">
        <title>Isolation and Genomics of Futiania mangrovii gen. nov., sp. nov., a Rare and Metabolically-versatile member in the Class Alphaproteobacteria.</title>
        <authorList>
            <person name="Liu L."/>
            <person name="Huang W.-C."/>
            <person name="Pan J."/>
            <person name="Li J."/>
            <person name="Huang Y."/>
            <person name="Du H."/>
            <person name="Liu Y."/>
            <person name="Li M."/>
        </authorList>
    </citation>
    <scope>NUCLEOTIDE SEQUENCE</scope>
    <source>
        <strain evidence="10">FT118</strain>
    </source>
</reference>
<evidence type="ECO:0000256" key="1">
    <source>
        <dbReference type="ARBA" id="ARBA00004429"/>
    </source>
</evidence>
<keyword evidence="11" id="KW-1185">Reference proteome</keyword>
<keyword evidence="5 8" id="KW-0812">Transmembrane</keyword>
<feature type="transmembrane region" description="Helical" evidence="8">
    <location>
        <begin position="236"/>
        <end position="257"/>
    </location>
</feature>
<keyword evidence="4" id="KW-0997">Cell inner membrane</keyword>
<dbReference type="EMBL" id="JAMZFT010000001">
    <property type="protein sequence ID" value="MCP1335570.1"/>
    <property type="molecule type" value="Genomic_DNA"/>
</dbReference>
<comment type="similarity">
    <text evidence="8">Belongs to the binding-protein-dependent transport system permease family.</text>
</comment>
<dbReference type="PANTHER" id="PTHR43357:SF4">
    <property type="entry name" value="INNER MEMBRANE ABC TRANSPORTER PERMEASE PROTEIN YDCV"/>
    <property type="match status" value="1"/>
</dbReference>
<protein>
    <submittedName>
        <fullName evidence="10">ABC transporter permease</fullName>
    </submittedName>
</protein>
<feature type="domain" description="ABC transmembrane type-1" evidence="9">
    <location>
        <begin position="65"/>
        <end position="253"/>
    </location>
</feature>
<feature type="transmembrane region" description="Helical" evidence="8">
    <location>
        <begin position="194"/>
        <end position="216"/>
    </location>
</feature>
<evidence type="ECO:0000259" key="9">
    <source>
        <dbReference type="PROSITE" id="PS50928"/>
    </source>
</evidence>
<organism evidence="10 11">
    <name type="scientific">Futiania mangrovi</name>
    <dbReference type="NCBI Taxonomy" id="2959716"/>
    <lineage>
        <taxon>Bacteria</taxon>
        <taxon>Pseudomonadati</taxon>
        <taxon>Pseudomonadota</taxon>
        <taxon>Alphaproteobacteria</taxon>
        <taxon>Futianiales</taxon>
        <taxon>Futianiaceae</taxon>
        <taxon>Futiania</taxon>
    </lineage>
</organism>
<dbReference type="CDD" id="cd06261">
    <property type="entry name" value="TM_PBP2"/>
    <property type="match status" value="1"/>
</dbReference>
<name>A0A9J6PHK5_9PROT</name>
<dbReference type="AlphaFoldDB" id="A0A9J6PHK5"/>
<proteinExistence type="inferred from homology"/>
<accession>A0A9J6PHK5</accession>
<keyword evidence="6 8" id="KW-1133">Transmembrane helix</keyword>
<dbReference type="PANTHER" id="PTHR43357">
    <property type="entry name" value="INNER MEMBRANE ABC TRANSPORTER PERMEASE PROTEIN YDCV"/>
    <property type="match status" value="1"/>
</dbReference>
<evidence type="ECO:0000256" key="7">
    <source>
        <dbReference type="ARBA" id="ARBA00023136"/>
    </source>
</evidence>
<keyword evidence="2 8" id="KW-0813">Transport</keyword>
<dbReference type="InterPro" id="IPR000515">
    <property type="entry name" value="MetI-like"/>
</dbReference>
<comment type="subcellular location">
    <subcellularLocation>
        <location evidence="1">Cell inner membrane</location>
        <topology evidence="1">Multi-pass membrane protein</topology>
    </subcellularLocation>
    <subcellularLocation>
        <location evidence="8">Cell membrane</location>
        <topology evidence="8">Multi-pass membrane protein</topology>
    </subcellularLocation>
</comment>
<dbReference type="GO" id="GO:0005886">
    <property type="term" value="C:plasma membrane"/>
    <property type="evidence" value="ECO:0007669"/>
    <property type="project" value="UniProtKB-SubCell"/>
</dbReference>
<dbReference type="GO" id="GO:0055085">
    <property type="term" value="P:transmembrane transport"/>
    <property type="evidence" value="ECO:0007669"/>
    <property type="project" value="InterPro"/>
</dbReference>
<evidence type="ECO:0000256" key="2">
    <source>
        <dbReference type="ARBA" id="ARBA00022448"/>
    </source>
</evidence>
<evidence type="ECO:0000256" key="8">
    <source>
        <dbReference type="RuleBase" id="RU363032"/>
    </source>
</evidence>
<dbReference type="SUPFAM" id="SSF161098">
    <property type="entry name" value="MetI-like"/>
    <property type="match status" value="1"/>
</dbReference>
<dbReference type="Gene3D" id="1.10.3720.10">
    <property type="entry name" value="MetI-like"/>
    <property type="match status" value="1"/>
</dbReference>
<keyword evidence="7 8" id="KW-0472">Membrane</keyword>
<dbReference type="PROSITE" id="PS50928">
    <property type="entry name" value="ABC_TM1"/>
    <property type="match status" value="1"/>
</dbReference>
<sequence length="267" mass="28940">MSERSPFRIALAALAWASMAFLVFPVILTAVVSLNDSFFIEFPPKAFSFRWYENIAAIHRIGEATLISLTIAVAAAALATVLALGAALAIARHPFPAKPAITAFLLSPVTLPMVAIGIALVQFFIAIDAAFTWWSLAAGHVVLVIAYPVRTLVASLTLSDTSLEDAARSLGASRWTAFRTVTLPQLKPGMVSGFLFAFLISFDNYPISVFLVRGDLTTMPIEVFNYISNNFDPTPAAFSTVYILVISVVIAAAEYRYRIMSLSIPRS</sequence>
<evidence type="ECO:0000256" key="3">
    <source>
        <dbReference type="ARBA" id="ARBA00022475"/>
    </source>
</evidence>
<comment type="caution">
    <text evidence="10">The sequence shown here is derived from an EMBL/GenBank/DDBJ whole genome shotgun (WGS) entry which is preliminary data.</text>
</comment>
<feature type="transmembrane region" description="Helical" evidence="8">
    <location>
        <begin position="131"/>
        <end position="149"/>
    </location>
</feature>
<evidence type="ECO:0000256" key="6">
    <source>
        <dbReference type="ARBA" id="ARBA00022989"/>
    </source>
</evidence>